<dbReference type="AlphaFoldDB" id="A0AAD4Z5I7"/>
<accession>A0AAD4Z5I7</accession>
<evidence type="ECO:0000313" key="2">
    <source>
        <dbReference type="Proteomes" id="UP001054821"/>
    </source>
</evidence>
<organism evidence="1 2">
    <name type="scientific">Prunus dulcis</name>
    <name type="common">Almond</name>
    <name type="synonym">Amygdalus dulcis</name>
    <dbReference type="NCBI Taxonomy" id="3755"/>
    <lineage>
        <taxon>Eukaryota</taxon>
        <taxon>Viridiplantae</taxon>
        <taxon>Streptophyta</taxon>
        <taxon>Embryophyta</taxon>
        <taxon>Tracheophyta</taxon>
        <taxon>Spermatophyta</taxon>
        <taxon>Magnoliopsida</taxon>
        <taxon>eudicotyledons</taxon>
        <taxon>Gunneridae</taxon>
        <taxon>Pentapetalae</taxon>
        <taxon>rosids</taxon>
        <taxon>fabids</taxon>
        <taxon>Rosales</taxon>
        <taxon>Rosaceae</taxon>
        <taxon>Amygdaloideae</taxon>
        <taxon>Amygdaleae</taxon>
        <taxon>Prunus</taxon>
    </lineage>
</organism>
<proteinExistence type="predicted"/>
<dbReference type="Proteomes" id="UP001054821">
    <property type="component" value="Chromosome 4"/>
</dbReference>
<dbReference type="EMBL" id="JAJFAZ020000004">
    <property type="protein sequence ID" value="KAI5333279.1"/>
    <property type="molecule type" value="Genomic_DNA"/>
</dbReference>
<protein>
    <submittedName>
        <fullName evidence="1">Uncharacterized protein</fullName>
    </submittedName>
</protein>
<reference evidence="1 2" key="1">
    <citation type="journal article" date="2022" name="G3 (Bethesda)">
        <title>Whole-genome sequence and methylome profiling of the almond [Prunus dulcis (Mill.) D.A. Webb] cultivar 'Nonpareil'.</title>
        <authorList>
            <person name="D'Amico-Willman K.M."/>
            <person name="Ouma W.Z."/>
            <person name="Meulia T."/>
            <person name="Sideli G.M."/>
            <person name="Gradziel T.M."/>
            <person name="Fresnedo-Ramirez J."/>
        </authorList>
    </citation>
    <scope>NUCLEOTIDE SEQUENCE [LARGE SCALE GENOMIC DNA]</scope>
    <source>
        <strain evidence="1">Clone GOH B32 T37-40</strain>
    </source>
</reference>
<gene>
    <name evidence="1" type="ORF">L3X38_023410</name>
</gene>
<keyword evidence="2" id="KW-1185">Reference proteome</keyword>
<name>A0AAD4Z5I7_PRUDU</name>
<sequence length="82" mass="9110">MRIVHVDDKTSPTTGSSHLIECTHVPSRVKCKLPRSPPDQMELLPCATGYSAHALPPSRNIEVIMGRERGWTPTAHHLTNLM</sequence>
<comment type="caution">
    <text evidence="1">The sequence shown here is derived from an EMBL/GenBank/DDBJ whole genome shotgun (WGS) entry which is preliminary data.</text>
</comment>
<evidence type="ECO:0000313" key="1">
    <source>
        <dbReference type="EMBL" id="KAI5333279.1"/>
    </source>
</evidence>